<keyword evidence="1" id="KW-0732">Signal</keyword>
<organism evidence="2 3">
    <name type="scientific">Colocasia esculenta</name>
    <name type="common">Wild taro</name>
    <name type="synonym">Arum esculentum</name>
    <dbReference type="NCBI Taxonomy" id="4460"/>
    <lineage>
        <taxon>Eukaryota</taxon>
        <taxon>Viridiplantae</taxon>
        <taxon>Streptophyta</taxon>
        <taxon>Embryophyta</taxon>
        <taxon>Tracheophyta</taxon>
        <taxon>Spermatophyta</taxon>
        <taxon>Magnoliopsida</taxon>
        <taxon>Liliopsida</taxon>
        <taxon>Araceae</taxon>
        <taxon>Aroideae</taxon>
        <taxon>Colocasieae</taxon>
        <taxon>Colocasia</taxon>
    </lineage>
</organism>
<dbReference type="AlphaFoldDB" id="A0A843VLC5"/>
<evidence type="ECO:0000313" key="2">
    <source>
        <dbReference type="EMBL" id="MQL99722.1"/>
    </source>
</evidence>
<comment type="caution">
    <text evidence="2">The sequence shown here is derived from an EMBL/GenBank/DDBJ whole genome shotgun (WGS) entry which is preliminary data.</text>
</comment>
<dbReference type="OrthoDB" id="767702at2759"/>
<protein>
    <submittedName>
        <fullName evidence="2">Uncharacterized protein</fullName>
    </submittedName>
</protein>
<dbReference type="EMBL" id="NMUH01002399">
    <property type="protein sequence ID" value="MQL99722.1"/>
    <property type="molecule type" value="Genomic_DNA"/>
</dbReference>
<feature type="signal peptide" evidence="1">
    <location>
        <begin position="1"/>
        <end position="16"/>
    </location>
</feature>
<dbReference type="PANTHER" id="PTHR44303:SF2">
    <property type="entry name" value="DNAJ HOMOLOG SUBFAMILY C MEMBER 16"/>
    <property type="match status" value="1"/>
</dbReference>
<sequence>MLFTLFLSCAANLLDGVAKTGIVELGEDQLASFLAERRSTGQPFFRNGLPAFVAFPPNCRSLQCYLRYDGDLSVDAVVDWMATSILNLPRILYYSRESL</sequence>
<feature type="chain" id="PRO_5032620832" evidence="1">
    <location>
        <begin position="17"/>
        <end position="99"/>
    </location>
</feature>
<dbReference type="Proteomes" id="UP000652761">
    <property type="component" value="Unassembled WGS sequence"/>
</dbReference>
<keyword evidence="3" id="KW-1185">Reference proteome</keyword>
<gene>
    <name evidence="2" type="ORF">Taro_032450</name>
</gene>
<evidence type="ECO:0000313" key="3">
    <source>
        <dbReference type="Proteomes" id="UP000652761"/>
    </source>
</evidence>
<feature type="non-terminal residue" evidence="2">
    <location>
        <position position="99"/>
    </location>
</feature>
<name>A0A843VLC5_COLES</name>
<evidence type="ECO:0000256" key="1">
    <source>
        <dbReference type="SAM" id="SignalP"/>
    </source>
</evidence>
<dbReference type="InterPro" id="IPR052448">
    <property type="entry name" value="DnaJ_C16_autophagy_reg"/>
</dbReference>
<proteinExistence type="predicted"/>
<reference evidence="2" key="1">
    <citation type="submission" date="2017-07" db="EMBL/GenBank/DDBJ databases">
        <title>Taro Niue Genome Assembly and Annotation.</title>
        <authorList>
            <person name="Atibalentja N."/>
            <person name="Keating K."/>
            <person name="Fields C.J."/>
        </authorList>
    </citation>
    <scope>NUCLEOTIDE SEQUENCE</scope>
    <source>
        <strain evidence="2">Niue_2</strain>
        <tissue evidence="2">Leaf</tissue>
    </source>
</reference>
<accession>A0A843VLC5</accession>
<dbReference type="PANTHER" id="PTHR44303">
    <property type="entry name" value="DNAJ HOMOLOG SUBFAMILY C MEMBER 16"/>
    <property type="match status" value="1"/>
</dbReference>